<reference evidence="1 2" key="2">
    <citation type="submission" date="2021-10" db="EMBL/GenBank/DDBJ databases">
        <authorList>
            <person name="Piombo E."/>
        </authorList>
    </citation>
    <scope>NUCLEOTIDE SEQUENCE [LARGE SCALE GENOMIC DNA]</scope>
</reference>
<sequence length="454" mass="51307">MLPPEIWSRVFSELVLPATSNGSRRPLRPLYSLCLVSRQFRQIAQPLLHRTISFGYRHVGHPMLVRTLFGSPELARAVRKVALRDDDLASLASHRQLLEDTIRSLHAPEAFRHQLENSLKAPDRGSFAAIVLAMTTAVREIDIALNLEDGMAAPDLLSLLAGSNNIADDENSQSQTEYRNFGLPSLKRMSLTVGDEMCCSISGLESVLLRPGLEQLCLKKVYWHLNEGDARQWPEGTSDLPSLTLDDSMVSGHSIQDIFTRFPNLRVFNFIASDRFSGRQEDYDEEDDGEWGFRAAEVGYSLRRFGTKLEALTLRTAYYREGVMWDGSLWDDSLLGSLREMDALRKLEIDLSELTENLQDEDSAEWARNMVEILPPSLEELIVPYHYTLFGKVFEIIKGNYFPALRLIAILPVRGETEYIPSIKDEEIPGWAFILGGVGISSTLEAFYSFQRKS</sequence>
<comment type="caution">
    <text evidence="1">The sequence shown here is derived from an EMBL/GenBank/DDBJ whole genome shotgun (WGS) entry which is preliminary data.</text>
</comment>
<reference evidence="2" key="1">
    <citation type="submission" date="2019-06" db="EMBL/GenBank/DDBJ databases">
        <authorList>
            <person name="Broberg M."/>
        </authorList>
    </citation>
    <scope>NUCLEOTIDE SEQUENCE [LARGE SCALE GENOMIC DNA]</scope>
</reference>
<protein>
    <recommendedName>
        <fullName evidence="3">F-box domain-containing protein</fullName>
    </recommendedName>
</protein>
<evidence type="ECO:0008006" key="3">
    <source>
        <dbReference type="Google" id="ProtNLM"/>
    </source>
</evidence>
<evidence type="ECO:0000313" key="1">
    <source>
        <dbReference type="EMBL" id="CAH0050966.1"/>
    </source>
</evidence>
<proteinExistence type="predicted"/>
<gene>
    <name evidence="1" type="ORF">CSOL1703_00014216</name>
</gene>
<dbReference type="OrthoDB" id="2520703at2759"/>
<dbReference type="Proteomes" id="UP000775872">
    <property type="component" value="Unassembled WGS sequence"/>
</dbReference>
<dbReference type="EMBL" id="CABFOC020000038">
    <property type="protein sequence ID" value="CAH0050966.1"/>
    <property type="molecule type" value="Genomic_DNA"/>
</dbReference>
<accession>A0A9N9Z8K2</accession>
<evidence type="ECO:0000313" key="2">
    <source>
        <dbReference type="Proteomes" id="UP000775872"/>
    </source>
</evidence>
<name>A0A9N9Z8K2_9HYPO</name>
<dbReference type="AlphaFoldDB" id="A0A9N9Z8K2"/>
<organism evidence="1 2">
    <name type="scientific">Clonostachys solani</name>
    <dbReference type="NCBI Taxonomy" id="160281"/>
    <lineage>
        <taxon>Eukaryota</taxon>
        <taxon>Fungi</taxon>
        <taxon>Dikarya</taxon>
        <taxon>Ascomycota</taxon>
        <taxon>Pezizomycotina</taxon>
        <taxon>Sordariomycetes</taxon>
        <taxon>Hypocreomycetidae</taxon>
        <taxon>Hypocreales</taxon>
        <taxon>Bionectriaceae</taxon>
        <taxon>Clonostachys</taxon>
    </lineage>
</organism>
<keyword evidence="2" id="KW-1185">Reference proteome</keyword>